<dbReference type="InterPro" id="IPR000489">
    <property type="entry name" value="Pterin-binding_dom"/>
</dbReference>
<keyword evidence="3 5" id="KW-0808">Transferase</keyword>
<evidence type="ECO:0000256" key="2">
    <source>
        <dbReference type="ARBA" id="ARBA00022603"/>
    </source>
</evidence>
<proteinExistence type="inferred from homology"/>
<protein>
    <submittedName>
        <fullName evidence="5">Methyltetrahydrofolate--corrinoid methyltransferase</fullName>
    </submittedName>
</protein>
<dbReference type="InterPro" id="IPR050554">
    <property type="entry name" value="Met_Synthase/Corrinoid"/>
</dbReference>
<accession>A0A2G9YI39</accession>
<dbReference type="NCBIfam" id="NF005719">
    <property type="entry name" value="PRK07535.1"/>
    <property type="match status" value="1"/>
</dbReference>
<comment type="similarity">
    <text evidence="1">Belongs to the vitamin-B12 dependent methionine synthase family.</text>
</comment>
<dbReference type="SUPFAM" id="SSF51717">
    <property type="entry name" value="Dihydropteroate synthetase-like"/>
    <property type="match status" value="1"/>
</dbReference>
<reference evidence="5 6" key="1">
    <citation type="submission" date="2017-09" db="EMBL/GenBank/DDBJ databases">
        <title>Depth-based differentiation of microbial function through sediment-hosted aquifers and enrichment of novel symbionts in the deep terrestrial subsurface.</title>
        <authorList>
            <person name="Probst A.J."/>
            <person name="Ladd B."/>
            <person name="Jarett J.K."/>
            <person name="Geller-Mcgrath D.E."/>
            <person name="Sieber C.M."/>
            <person name="Emerson J.B."/>
            <person name="Anantharaman K."/>
            <person name="Thomas B.C."/>
            <person name="Malmstrom R."/>
            <person name="Stieglmeier M."/>
            <person name="Klingl A."/>
            <person name="Woyke T."/>
            <person name="Ryan C.M."/>
            <person name="Banfield J.F."/>
        </authorList>
    </citation>
    <scope>NUCLEOTIDE SEQUENCE [LARGE SCALE GENOMIC DNA]</scope>
    <source>
        <strain evidence="5">CG23_combo_of_CG06-09_8_20_14_all_41_10</strain>
    </source>
</reference>
<evidence type="ECO:0000256" key="1">
    <source>
        <dbReference type="ARBA" id="ARBA00010398"/>
    </source>
</evidence>
<evidence type="ECO:0000313" key="5">
    <source>
        <dbReference type="EMBL" id="PIP18908.1"/>
    </source>
</evidence>
<organism evidence="5 6">
    <name type="scientific">Candidatus Sherwoodlollariibacterium unditelluris</name>
    <dbReference type="NCBI Taxonomy" id="1974757"/>
    <lineage>
        <taxon>Bacteria</taxon>
        <taxon>Pseudomonadati</taxon>
        <taxon>Candidatus Omnitrophota</taxon>
        <taxon>Candidatus Sherwoodlollariibacterium</taxon>
    </lineage>
</organism>
<dbReference type="Proteomes" id="UP000231292">
    <property type="component" value="Unassembled WGS sequence"/>
</dbReference>
<dbReference type="PANTHER" id="PTHR45833">
    <property type="entry name" value="METHIONINE SYNTHASE"/>
    <property type="match status" value="1"/>
</dbReference>
<dbReference type="Pfam" id="PF00809">
    <property type="entry name" value="Pterin_bind"/>
    <property type="match status" value="1"/>
</dbReference>
<dbReference type="GO" id="GO:0032259">
    <property type="term" value="P:methylation"/>
    <property type="evidence" value="ECO:0007669"/>
    <property type="project" value="UniProtKB-KW"/>
</dbReference>
<dbReference type="PROSITE" id="PS50972">
    <property type="entry name" value="PTERIN_BINDING"/>
    <property type="match status" value="1"/>
</dbReference>
<dbReference type="Gene3D" id="3.20.20.20">
    <property type="entry name" value="Dihydropteroate synthase-like"/>
    <property type="match status" value="1"/>
</dbReference>
<dbReference type="EMBL" id="PCRK01000148">
    <property type="protein sequence ID" value="PIP18908.1"/>
    <property type="molecule type" value="Genomic_DNA"/>
</dbReference>
<dbReference type="GO" id="GO:0008705">
    <property type="term" value="F:methionine synthase activity"/>
    <property type="evidence" value="ECO:0007669"/>
    <property type="project" value="TreeGrafter"/>
</dbReference>
<sequence>MFIIGELINGMYSNIGKAIAQKDKAVIQRVALGQVKAGADALDVNCGPASKQPVSDIQWLIEAIQEVTDKAICIDSSKPQVIESGLKAAKNSVIINSTTADPDKLDILVPLAKQHKAKLIGLAISAKGIPRDKGQRLELASQIAASCIEKEFPIEDLYLDPIVMPINVAQAQMRDIIESIHEFKIISEPAPKTIIGLTNVSQGTFARSLINRTFLTMATAYGLDAAILDPLDKDLMDAAITAELILNKQIYCDSYLEAYRKK</sequence>
<gene>
    <name evidence="5" type="ORF">COX41_05765</name>
</gene>
<name>A0A2G9YI39_9BACT</name>
<comment type="caution">
    <text evidence="5">The sequence shown here is derived from an EMBL/GenBank/DDBJ whole genome shotgun (WGS) entry which is preliminary data.</text>
</comment>
<dbReference type="InterPro" id="IPR011005">
    <property type="entry name" value="Dihydropteroate_synth-like_sf"/>
</dbReference>
<evidence type="ECO:0000259" key="4">
    <source>
        <dbReference type="PROSITE" id="PS50972"/>
    </source>
</evidence>
<dbReference type="AlphaFoldDB" id="A0A2G9YI39"/>
<feature type="domain" description="Pterin-binding" evidence="4">
    <location>
        <begin position="1"/>
        <end position="246"/>
    </location>
</feature>
<evidence type="ECO:0000313" key="6">
    <source>
        <dbReference type="Proteomes" id="UP000231292"/>
    </source>
</evidence>
<evidence type="ECO:0000256" key="3">
    <source>
        <dbReference type="ARBA" id="ARBA00022679"/>
    </source>
</evidence>
<dbReference type="GO" id="GO:0005829">
    <property type="term" value="C:cytosol"/>
    <property type="evidence" value="ECO:0007669"/>
    <property type="project" value="TreeGrafter"/>
</dbReference>
<keyword evidence="2 5" id="KW-0489">Methyltransferase</keyword>
<dbReference type="GO" id="GO:0042558">
    <property type="term" value="P:pteridine-containing compound metabolic process"/>
    <property type="evidence" value="ECO:0007669"/>
    <property type="project" value="InterPro"/>
</dbReference>